<dbReference type="InterPro" id="IPR000210">
    <property type="entry name" value="BTB/POZ_dom"/>
</dbReference>
<gene>
    <name evidence="2" type="ORF">JAAARDRAFT_60131</name>
</gene>
<name>A0A067PXW2_9AGAM</name>
<dbReference type="SMART" id="SM00225">
    <property type="entry name" value="BTB"/>
    <property type="match status" value="1"/>
</dbReference>
<protein>
    <recommendedName>
        <fullName evidence="1">BTB domain-containing protein</fullName>
    </recommendedName>
</protein>
<dbReference type="AlphaFoldDB" id="A0A067PXW2"/>
<feature type="domain" description="BTB" evidence="1">
    <location>
        <begin position="24"/>
        <end position="98"/>
    </location>
</feature>
<dbReference type="Pfam" id="PF00651">
    <property type="entry name" value="BTB"/>
    <property type="match status" value="1"/>
</dbReference>
<dbReference type="HOGENOM" id="CLU_047592_7_1_1"/>
<organism evidence="2 3">
    <name type="scientific">Jaapia argillacea MUCL 33604</name>
    <dbReference type="NCBI Taxonomy" id="933084"/>
    <lineage>
        <taxon>Eukaryota</taxon>
        <taxon>Fungi</taxon>
        <taxon>Dikarya</taxon>
        <taxon>Basidiomycota</taxon>
        <taxon>Agaricomycotina</taxon>
        <taxon>Agaricomycetes</taxon>
        <taxon>Agaricomycetidae</taxon>
        <taxon>Jaapiales</taxon>
        <taxon>Jaapiaceae</taxon>
        <taxon>Jaapia</taxon>
    </lineage>
</organism>
<evidence type="ECO:0000313" key="2">
    <source>
        <dbReference type="EMBL" id="KDQ55181.1"/>
    </source>
</evidence>
<dbReference type="InParanoid" id="A0A067PXW2"/>
<evidence type="ECO:0000313" key="3">
    <source>
        <dbReference type="Proteomes" id="UP000027265"/>
    </source>
</evidence>
<sequence length="262" mass="29938">MDGPAAESTAYHRHPIYYFEDKVGTVTLLVEDTLFKVHPYYLKRDSEVFRDMFSCPQEPGTASEGLSDDRPITIPQITAVDFEQLLWVYYHFAVEQKRSSTTEEWASILRLSNMYQISSIKDLAISRLKKRKNLSITLIQLGRENEAEELVQMGYLRVASRKHGLEPKEAETLGLAEAMNVMKFTLLTRSLEGSLASLKLDEEGIMDKSLSLVEAQDSQAWSQKRTPTTLRKLFEECHQYHQQKTKGPDSETDVTSLYQACS</sequence>
<dbReference type="PROSITE" id="PS50097">
    <property type="entry name" value="BTB"/>
    <property type="match status" value="1"/>
</dbReference>
<evidence type="ECO:0000259" key="1">
    <source>
        <dbReference type="PROSITE" id="PS50097"/>
    </source>
</evidence>
<keyword evidence="3" id="KW-1185">Reference proteome</keyword>
<dbReference type="OrthoDB" id="2367075at2759"/>
<dbReference type="EMBL" id="KL197726">
    <property type="protein sequence ID" value="KDQ55181.1"/>
    <property type="molecule type" value="Genomic_DNA"/>
</dbReference>
<dbReference type="InterPro" id="IPR011333">
    <property type="entry name" value="SKP1/BTB/POZ_sf"/>
</dbReference>
<dbReference type="Gene3D" id="3.30.710.10">
    <property type="entry name" value="Potassium Channel Kv1.1, Chain A"/>
    <property type="match status" value="1"/>
</dbReference>
<dbReference type="SUPFAM" id="SSF54695">
    <property type="entry name" value="POZ domain"/>
    <property type="match status" value="1"/>
</dbReference>
<dbReference type="CDD" id="cd18186">
    <property type="entry name" value="BTB_POZ_ZBTB_KLHL-like"/>
    <property type="match status" value="1"/>
</dbReference>
<dbReference type="Proteomes" id="UP000027265">
    <property type="component" value="Unassembled WGS sequence"/>
</dbReference>
<dbReference type="STRING" id="933084.A0A067PXW2"/>
<reference evidence="3" key="1">
    <citation type="journal article" date="2014" name="Proc. Natl. Acad. Sci. U.S.A.">
        <title>Extensive sampling of basidiomycete genomes demonstrates inadequacy of the white-rot/brown-rot paradigm for wood decay fungi.</title>
        <authorList>
            <person name="Riley R."/>
            <person name="Salamov A.A."/>
            <person name="Brown D.W."/>
            <person name="Nagy L.G."/>
            <person name="Floudas D."/>
            <person name="Held B.W."/>
            <person name="Levasseur A."/>
            <person name="Lombard V."/>
            <person name="Morin E."/>
            <person name="Otillar R."/>
            <person name="Lindquist E.A."/>
            <person name="Sun H."/>
            <person name="LaButti K.M."/>
            <person name="Schmutz J."/>
            <person name="Jabbour D."/>
            <person name="Luo H."/>
            <person name="Baker S.E."/>
            <person name="Pisabarro A.G."/>
            <person name="Walton J.D."/>
            <person name="Blanchette R.A."/>
            <person name="Henrissat B."/>
            <person name="Martin F."/>
            <person name="Cullen D."/>
            <person name="Hibbett D.S."/>
            <person name="Grigoriev I.V."/>
        </authorList>
    </citation>
    <scope>NUCLEOTIDE SEQUENCE [LARGE SCALE GENOMIC DNA]</scope>
    <source>
        <strain evidence="3">MUCL 33604</strain>
    </source>
</reference>
<accession>A0A067PXW2</accession>
<proteinExistence type="predicted"/>